<gene>
    <name evidence="1" type="ORF">Glove_680g12</name>
</gene>
<dbReference type="EMBL" id="PQFF01000549">
    <property type="protein sequence ID" value="RHZ45403.1"/>
    <property type="molecule type" value="Genomic_DNA"/>
</dbReference>
<accession>A0A397G913</accession>
<evidence type="ECO:0000313" key="1">
    <source>
        <dbReference type="EMBL" id="RHZ45403.1"/>
    </source>
</evidence>
<name>A0A397G913_9GLOM</name>
<protein>
    <submittedName>
        <fullName evidence="1">Uncharacterized protein</fullName>
    </submittedName>
</protein>
<sequence length="73" mass="8750">MIICNTFIFVKYRFVGRILVFCRFSFEIPSLRVLDGLCLVKRSCIRYGLHNFLFNQILLESLIYYTYISKLQV</sequence>
<reference evidence="1 2" key="1">
    <citation type="submission" date="2018-08" db="EMBL/GenBank/DDBJ databases">
        <title>Genome and evolution of the arbuscular mycorrhizal fungus Diversispora epigaea (formerly Glomus versiforme) and its bacterial endosymbionts.</title>
        <authorList>
            <person name="Sun X."/>
            <person name="Fei Z."/>
            <person name="Harrison M."/>
        </authorList>
    </citation>
    <scope>NUCLEOTIDE SEQUENCE [LARGE SCALE GENOMIC DNA]</scope>
    <source>
        <strain evidence="1 2">IT104</strain>
    </source>
</reference>
<dbReference type="AlphaFoldDB" id="A0A397G913"/>
<organism evidence="1 2">
    <name type="scientific">Diversispora epigaea</name>
    <dbReference type="NCBI Taxonomy" id="1348612"/>
    <lineage>
        <taxon>Eukaryota</taxon>
        <taxon>Fungi</taxon>
        <taxon>Fungi incertae sedis</taxon>
        <taxon>Mucoromycota</taxon>
        <taxon>Glomeromycotina</taxon>
        <taxon>Glomeromycetes</taxon>
        <taxon>Diversisporales</taxon>
        <taxon>Diversisporaceae</taxon>
        <taxon>Diversispora</taxon>
    </lineage>
</organism>
<evidence type="ECO:0000313" key="2">
    <source>
        <dbReference type="Proteomes" id="UP000266861"/>
    </source>
</evidence>
<keyword evidence="2" id="KW-1185">Reference proteome</keyword>
<dbReference type="Proteomes" id="UP000266861">
    <property type="component" value="Unassembled WGS sequence"/>
</dbReference>
<comment type="caution">
    <text evidence="1">The sequence shown here is derived from an EMBL/GenBank/DDBJ whole genome shotgun (WGS) entry which is preliminary data.</text>
</comment>
<proteinExistence type="predicted"/>